<dbReference type="Pfam" id="PF13663">
    <property type="entry name" value="DUF4148"/>
    <property type="match status" value="1"/>
</dbReference>
<protein>
    <submittedName>
        <fullName evidence="3">DUF4148 domain-containing protein</fullName>
    </submittedName>
</protein>
<evidence type="ECO:0000313" key="3">
    <source>
        <dbReference type="EMBL" id="MBL0422563.1"/>
    </source>
</evidence>
<dbReference type="InterPro" id="IPR025421">
    <property type="entry name" value="DUF4148"/>
</dbReference>
<proteinExistence type="predicted"/>
<evidence type="ECO:0000256" key="1">
    <source>
        <dbReference type="SAM" id="MobiDB-lite"/>
    </source>
</evidence>
<sequence length="123" mass="13268">MSIRKSAVVIAFAALASPIAFANSGATWVGGEVGFETHPVQSSRTRAQVQAQLQEFRANPITVDGGRVVGGDAGYVPHQHEYVRRDGRRVHNDAFNATAPSTMGASPALSESERRAMREQYIN</sequence>
<comment type="caution">
    <text evidence="3">The sequence shown here is derived from an EMBL/GenBank/DDBJ whole genome shotgun (WGS) entry which is preliminary data.</text>
</comment>
<gene>
    <name evidence="3" type="ORF">JI739_19615</name>
</gene>
<keyword evidence="4" id="KW-1185">Reference proteome</keyword>
<feature type="signal peptide" evidence="2">
    <location>
        <begin position="1"/>
        <end position="22"/>
    </location>
</feature>
<feature type="compositionally biased region" description="Basic and acidic residues" evidence="1">
    <location>
        <begin position="111"/>
        <end position="123"/>
    </location>
</feature>
<evidence type="ECO:0000313" key="4">
    <source>
        <dbReference type="Proteomes" id="UP000613011"/>
    </source>
</evidence>
<keyword evidence="2" id="KW-0732">Signal</keyword>
<feature type="chain" id="PRO_5037451598" evidence="2">
    <location>
        <begin position="23"/>
        <end position="123"/>
    </location>
</feature>
<reference evidence="3" key="1">
    <citation type="submission" date="2021-01" db="EMBL/GenBank/DDBJ databases">
        <title>Ramlibacter sp. strain AW1 16S ribosomal RNA gene Genome sequencing and assembly.</title>
        <authorList>
            <person name="Kang M."/>
        </authorList>
    </citation>
    <scope>NUCLEOTIDE SEQUENCE</scope>
    <source>
        <strain evidence="3">AW1</strain>
    </source>
</reference>
<evidence type="ECO:0000256" key="2">
    <source>
        <dbReference type="SAM" id="SignalP"/>
    </source>
</evidence>
<dbReference type="EMBL" id="JAEQNA010000008">
    <property type="protein sequence ID" value="MBL0422563.1"/>
    <property type="molecule type" value="Genomic_DNA"/>
</dbReference>
<accession>A0A936ZLU8</accession>
<name>A0A936ZLU8_9BURK</name>
<dbReference type="RefSeq" id="WP_201685625.1">
    <property type="nucleotide sequence ID" value="NZ_JAEQNA010000008.1"/>
</dbReference>
<organism evidence="3 4">
    <name type="scientific">Ramlibacter aurantiacus</name>
    <dbReference type="NCBI Taxonomy" id="2801330"/>
    <lineage>
        <taxon>Bacteria</taxon>
        <taxon>Pseudomonadati</taxon>
        <taxon>Pseudomonadota</taxon>
        <taxon>Betaproteobacteria</taxon>
        <taxon>Burkholderiales</taxon>
        <taxon>Comamonadaceae</taxon>
        <taxon>Ramlibacter</taxon>
    </lineage>
</organism>
<dbReference type="Proteomes" id="UP000613011">
    <property type="component" value="Unassembled WGS sequence"/>
</dbReference>
<dbReference type="AlphaFoldDB" id="A0A936ZLU8"/>
<feature type="region of interest" description="Disordered" evidence="1">
    <location>
        <begin position="95"/>
        <end position="123"/>
    </location>
</feature>